<protein>
    <submittedName>
        <fullName evidence="10">DUF2029 domain-containing protein</fullName>
    </submittedName>
</protein>
<evidence type="ECO:0000256" key="8">
    <source>
        <dbReference type="SAM" id="MobiDB-lite"/>
    </source>
</evidence>
<feature type="transmembrane region" description="Helical" evidence="9">
    <location>
        <begin position="148"/>
        <end position="169"/>
    </location>
</feature>
<evidence type="ECO:0000256" key="5">
    <source>
        <dbReference type="ARBA" id="ARBA00022989"/>
    </source>
</evidence>
<accession>A0A3P1VBT8</accession>
<keyword evidence="4 9" id="KW-0812">Transmembrane</keyword>
<keyword evidence="5 9" id="KW-1133">Transmembrane helix</keyword>
<feature type="transmembrane region" description="Helical" evidence="9">
    <location>
        <begin position="469"/>
        <end position="489"/>
    </location>
</feature>
<dbReference type="Proteomes" id="UP000271272">
    <property type="component" value="Unassembled WGS sequence"/>
</dbReference>
<reference evidence="10 11" key="1">
    <citation type="submission" date="2018-11" db="EMBL/GenBank/DDBJ databases">
        <title>Genomes From Bacteria Associated with the Canine Oral Cavity: a Test Case for Automated Genome-Based Taxonomic Assignment.</title>
        <authorList>
            <person name="Coil D.A."/>
            <person name="Jospin G."/>
            <person name="Darling A.E."/>
            <person name="Wallis C."/>
            <person name="Davis I.J."/>
            <person name="Harris S."/>
            <person name="Eisen J.A."/>
            <person name="Holcombe L.J."/>
            <person name="O'Flynn C."/>
        </authorList>
    </citation>
    <scope>NUCLEOTIDE SEQUENCE [LARGE SCALE GENOMIC DNA]</scope>
    <source>
        <strain evidence="10 11">OH5050</strain>
    </source>
</reference>
<evidence type="ECO:0000256" key="1">
    <source>
        <dbReference type="ARBA" id="ARBA00004651"/>
    </source>
</evidence>
<name>A0A3P1VBT8_9ACTO</name>
<dbReference type="GO" id="GO:0016758">
    <property type="term" value="F:hexosyltransferase activity"/>
    <property type="evidence" value="ECO:0007669"/>
    <property type="project" value="InterPro"/>
</dbReference>
<evidence type="ECO:0000256" key="2">
    <source>
        <dbReference type="ARBA" id="ARBA00022475"/>
    </source>
</evidence>
<feature type="transmembrane region" description="Helical" evidence="9">
    <location>
        <begin position="501"/>
        <end position="522"/>
    </location>
</feature>
<dbReference type="AlphaFoldDB" id="A0A3P1VBT8"/>
<evidence type="ECO:0000256" key="3">
    <source>
        <dbReference type="ARBA" id="ARBA00022679"/>
    </source>
</evidence>
<keyword evidence="2" id="KW-1003">Cell membrane</keyword>
<feature type="transmembrane region" description="Helical" evidence="9">
    <location>
        <begin position="256"/>
        <end position="277"/>
    </location>
</feature>
<dbReference type="Pfam" id="PF09594">
    <property type="entry name" value="GT87"/>
    <property type="match status" value="1"/>
</dbReference>
<dbReference type="GO" id="GO:0005886">
    <property type="term" value="C:plasma membrane"/>
    <property type="evidence" value="ECO:0007669"/>
    <property type="project" value="UniProtKB-SubCell"/>
</dbReference>
<evidence type="ECO:0000256" key="9">
    <source>
        <dbReference type="SAM" id="Phobius"/>
    </source>
</evidence>
<organism evidence="10 11">
    <name type="scientific">Actinomyces bowdenii</name>
    <dbReference type="NCBI Taxonomy" id="131109"/>
    <lineage>
        <taxon>Bacteria</taxon>
        <taxon>Bacillati</taxon>
        <taxon>Actinomycetota</taxon>
        <taxon>Actinomycetes</taxon>
        <taxon>Actinomycetales</taxon>
        <taxon>Actinomycetaceae</taxon>
        <taxon>Actinomyces</taxon>
    </lineage>
</organism>
<keyword evidence="6 9" id="KW-0472">Membrane</keyword>
<feature type="transmembrane region" description="Helical" evidence="9">
    <location>
        <begin position="58"/>
        <end position="84"/>
    </location>
</feature>
<evidence type="ECO:0000256" key="6">
    <source>
        <dbReference type="ARBA" id="ARBA00023136"/>
    </source>
</evidence>
<keyword evidence="11" id="KW-1185">Reference proteome</keyword>
<evidence type="ECO:0000256" key="4">
    <source>
        <dbReference type="ARBA" id="ARBA00022692"/>
    </source>
</evidence>
<sequence length="544" mass="58076">MREWARPIEPGGIWGESASRRARLRPRPPAHLLARSQVTERQPRLPPVPSTSSTARALTALTTALTSPLIAVLGWGCLLIAAWVSATDDGQWVFKLDSFVYYYAVDQWHAGGSLYDWYANPAQHLWPFTYTPLAAWALTPMTALTYEWATALLVASTPLCAGLTAWALLRALQGGGAAAPSASHPAPPAPCPARARPDWRDPRLARGLAPWLGLAGVMLLEPFPKTMEYAQVNAILMAMVALDVLAVPARSRWRGALSGLAAAIKLTPAIAVLALVARGEWRAAATMVGSAVGLTALAALASPTETLEFFTRAMWDSGRAGFADYSGNQNLKGAIARGLPEPLWTPAWAACALVAVLAAWLLCRRLDALRPRPTAPGERAADDAPAGAPAAMPSTGAPATRPTCPPACPTAPALEAAGPEAGLILALQLSTVMVLGLLISPISWSHHWVWGLPALVSLATAAHRWRSRALAATAIGGVMVLLLAMQWWFPEQNHVEQHWPAWAKALGSSYTWWALGAGAVLWRAAGHRPRGDRAEPPPRTPREK</sequence>
<comment type="caution">
    <text evidence="10">The sequence shown here is derived from an EMBL/GenBank/DDBJ whole genome shotgun (WGS) entry which is preliminary data.</text>
</comment>
<comment type="subcellular location">
    <subcellularLocation>
        <location evidence="1">Cell membrane</location>
        <topology evidence="1">Multi-pass membrane protein</topology>
    </subcellularLocation>
</comment>
<feature type="region of interest" description="Disordered" evidence="8">
    <location>
        <begin position="373"/>
        <end position="404"/>
    </location>
</feature>
<dbReference type="OrthoDB" id="9774600at2"/>
<evidence type="ECO:0000256" key="7">
    <source>
        <dbReference type="ARBA" id="ARBA00024033"/>
    </source>
</evidence>
<gene>
    <name evidence="10" type="ORF">EII10_02410</name>
</gene>
<keyword evidence="3" id="KW-0808">Transferase</keyword>
<proteinExistence type="inferred from homology"/>
<evidence type="ECO:0000313" key="11">
    <source>
        <dbReference type="Proteomes" id="UP000271272"/>
    </source>
</evidence>
<feature type="transmembrane region" description="Helical" evidence="9">
    <location>
        <begin position="343"/>
        <end position="363"/>
    </location>
</feature>
<feature type="compositionally biased region" description="Low complexity" evidence="8">
    <location>
        <begin position="375"/>
        <end position="402"/>
    </location>
</feature>
<evidence type="ECO:0000313" key="10">
    <source>
        <dbReference type="EMBL" id="RRD30950.1"/>
    </source>
</evidence>
<dbReference type="InterPro" id="IPR018584">
    <property type="entry name" value="GT87"/>
</dbReference>
<dbReference type="EMBL" id="RQZC01000001">
    <property type="protein sequence ID" value="RRD30950.1"/>
    <property type="molecule type" value="Genomic_DNA"/>
</dbReference>
<comment type="similarity">
    <text evidence="7">Belongs to the glycosyltransferase 87 family.</text>
</comment>